<evidence type="ECO:0000313" key="1">
    <source>
        <dbReference type="EMBL" id="NGM23966.1"/>
    </source>
</evidence>
<sequence>MLVYLALNLFERRASVGSLPLAVQRDIRAFFGSHKAALERAEAALLAVGDQALTAAAATAGAARGDGILDHSDGDYTFHVALSEAQPVPLRILLGCAERLEPLPADADLVKVHGSGNRVSYLAFDGFEERALPTLARRTVVDLRRRRVSEVPVDTADGRRVLLGKASLMPTDMGGRERQERFDDGLRARGVFAQPGLGPGLRLLTRRLVEAGIVAGRSGAAGKRC</sequence>
<gene>
    <name evidence="1" type="ORF">G3576_28425</name>
</gene>
<dbReference type="AlphaFoldDB" id="A0A6M1LU00"/>
<protein>
    <submittedName>
        <fullName evidence="1">Uncharacterized protein</fullName>
    </submittedName>
</protein>
<evidence type="ECO:0000313" key="2">
    <source>
        <dbReference type="Proteomes" id="UP000475385"/>
    </source>
</evidence>
<dbReference type="Proteomes" id="UP000475385">
    <property type="component" value="Unassembled WGS sequence"/>
</dbReference>
<dbReference type="RefSeq" id="WP_164697882.1">
    <property type="nucleotide sequence ID" value="NZ_JAAIKB010000022.1"/>
</dbReference>
<reference evidence="1 2" key="1">
    <citation type="submission" date="2020-03" db="EMBL/GenBank/DDBJ databases">
        <title>Roseomonas stagni sp. nov., isolated from pond water in Japan.</title>
        <authorList>
            <person name="Furuhata K."/>
            <person name="Miyamoto H."/>
            <person name="Goto K."/>
        </authorList>
    </citation>
    <scope>NUCLEOTIDE SEQUENCE [LARGE SCALE GENOMIC DNA]</scope>
    <source>
        <strain evidence="1 2">PeD5</strain>
    </source>
</reference>
<organism evidence="1 2">
    <name type="scientific">Falsiroseomonas algicola</name>
    <dbReference type="NCBI Taxonomy" id="2716930"/>
    <lineage>
        <taxon>Bacteria</taxon>
        <taxon>Pseudomonadati</taxon>
        <taxon>Pseudomonadota</taxon>
        <taxon>Alphaproteobacteria</taxon>
        <taxon>Acetobacterales</taxon>
        <taxon>Roseomonadaceae</taxon>
        <taxon>Falsiroseomonas</taxon>
    </lineage>
</organism>
<name>A0A6M1LU00_9PROT</name>
<comment type="caution">
    <text evidence="1">The sequence shown here is derived from an EMBL/GenBank/DDBJ whole genome shotgun (WGS) entry which is preliminary data.</text>
</comment>
<keyword evidence="2" id="KW-1185">Reference proteome</keyword>
<proteinExistence type="predicted"/>
<accession>A0A6M1LU00</accession>
<dbReference type="EMBL" id="JAAIKB010000022">
    <property type="protein sequence ID" value="NGM23966.1"/>
    <property type="molecule type" value="Genomic_DNA"/>
</dbReference>